<accession>A0A0G0LI32</accession>
<evidence type="ECO:0000256" key="4">
    <source>
        <dbReference type="ARBA" id="ARBA00022980"/>
    </source>
</evidence>
<comment type="similarity">
    <text evidence="1 6">Belongs to the universal ribosomal protein uL1 family.</text>
</comment>
<feature type="region of interest" description="Disordered" evidence="7">
    <location>
        <begin position="21"/>
        <end position="91"/>
    </location>
</feature>
<dbReference type="AlphaFoldDB" id="A0A0G0LI32"/>
<evidence type="ECO:0000256" key="6">
    <source>
        <dbReference type="RuleBase" id="RU000659"/>
    </source>
</evidence>
<evidence type="ECO:0000256" key="3">
    <source>
        <dbReference type="ARBA" id="ARBA00022845"/>
    </source>
</evidence>
<evidence type="ECO:0000256" key="2">
    <source>
        <dbReference type="ARBA" id="ARBA00022491"/>
    </source>
</evidence>
<dbReference type="Pfam" id="PF00687">
    <property type="entry name" value="Ribosomal_L1"/>
    <property type="match status" value="1"/>
</dbReference>
<dbReference type="EMBL" id="LBVS01000006">
    <property type="protein sequence ID" value="KKQ90717.1"/>
    <property type="molecule type" value="Genomic_DNA"/>
</dbReference>
<evidence type="ECO:0000313" key="9">
    <source>
        <dbReference type="Proteomes" id="UP000033862"/>
    </source>
</evidence>
<dbReference type="PANTHER" id="PTHR36427:SF3">
    <property type="entry name" value="LARGE RIBOSOMAL SUBUNIT PROTEIN UL1M"/>
    <property type="match status" value="1"/>
</dbReference>
<dbReference type="GO" id="GO:1990904">
    <property type="term" value="C:ribonucleoprotein complex"/>
    <property type="evidence" value="ECO:0007669"/>
    <property type="project" value="UniProtKB-KW"/>
</dbReference>
<dbReference type="GO" id="GO:0006417">
    <property type="term" value="P:regulation of translation"/>
    <property type="evidence" value="ECO:0007669"/>
    <property type="project" value="UniProtKB-KW"/>
</dbReference>
<evidence type="ECO:0000313" key="8">
    <source>
        <dbReference type="EMBL" id="KKQ90717.1"/>
    </source>
</evidence>
<organism evidence="8 9">
    <name type="scientific">Berkelbacteria bacterium GW2011_GWA1_39_10</name>
    <dbReference type="NCBI Taxonomy" id="1618332"/>
    <lineage>
        <taxon>Bacteria</taxon>
        <taxon>Candidatus Berkelbacteria</taxon>
    </lineage>
</organism>
<gene>
    <name evidence="8" type="ORF">UT15_C0006G0018</name>
</gene>
<dbReference type="PANTHER" id="PTHR36427">
    <property type="entry name" value="54S RIBOSOMAL PROTEIN L1, MITOCHONDRIAL"/>
    <property type="match status" value="1"/>
</dbReference>
<evidence type="ECO:0000256" key="7">
    <source>
        <dbReference type="SAM" id="MobiDB-lite"/>
    </source>
</evidence>
<keyword evidence="5 6" id="KW-0687">Ribonucleoprotein</keyword>
<dbReference type="Proteomes" id="UP000033862">
    <property type="component" value="Unassembled WGS sequence"/>
</dbReference>
<proteinExistence type="inferred from homology"/>
<dbReference type="InterPro" id="IPR028364">
    <property type="entry name" value="Ribosomal_uL1/biogenesis"/>
</dbReference>
<dbReference type="InterPro" id="IPR023673">
    <property type="entry name" value="Ribosomal_uL1_CS"/>
</dbReference>
<dbReference type="Gene3D" id="3.40.50.790">
    <property type="match status" value="1"/>
</dbReference>
<keyword evidence="4 6" id="KW-0689">Ribosomal protein</keyword>
<name>A0A0G0LI32_9BACT</name>
<evidence type="ECO:0000256" key="5">
    <source>
        <dbReference type="ARBA" id="ARBA00023274"/>
    </source>
</evidence>
<evidence type="ECO:0000256" key="1">
    <source>
        <dbReference type="ARBA" id="ARBA00010531"/>
    </source>
</evidence>
<protein>
    <recommendedName>
        <fullName evidence="6">Ribosomal protein</fullName>
    </recommendedName>
</protein>
<dbReference type="InterPro" id="IPR016095">
    <property type="entry name" value="Ribosomal_uL1_3-a/b-sand"/>
</dbReference>
<dbReference type="Gene3D" id="3.30.190.20">
    <property type="match status" value="2"/>
</dbReference>
<dbReference type="PROSITE" id="PS01199">
    <property type="entry name" value="RIBOSOMAL_L1"/>
    <property type="match status" value="1"/>
</dbReference>
<reference evidence="8 9" key="1">
    <citation type="journal article" date="2015" name="Nature">
        <title>rRNA introns, odd ribosomes, and small enigmatic genomes across a large radiation of phyla.</title>
        <authorList>
            <person name="Brown C.T."/>
            <person name="Hug L.A."/>
            <person name="Thomas B.C."/>
            <person name="Sharon I."/>
            <person name="Castelle C.J."/>
            <person name="Singh A."/>
            <person name="Wilkins M.J."/>
            <person name="Williams K.H."/>
            <person name="Banfield J.F."/>
        </authorList>
    </citation>
    <scope>NUCLEOTIDE SEQUENCE [LARGE SCALE GENOMIC DNA]</scope>
</reference>
<feature type="compositionally biased region" description="Basic and acidic residues" evidence="7">
    <location>
        <begin position="40"/>
        <end position="91"/>
    </location>
</feature>
<dbReference type="SUPFAM" id="SSF56808">
    <property type="entry name" value="Ribosomal protein L1"/>
    <property type="match status" value="1"/>
</dbReference>
<dbReference type="CDD" id="cd00403">
    <property type="entry name" value="Ribosomal_L1"/>
    <property type="match status" value="1"/>
</dbReference>
<comment type="caution">
    <text evidence="8">The sequence shown here is derived from an EMBL/GenBank/DDBJ whole genome shotgun (WGS) entry which is preliminary data.</text>
</comment>
<dbReference type="InterPro" id="IPR023674">
    <property type="entry name" value="Ribosomal_uL1-like"/>
</dbReference>
<keyword evidence="2" id="KW-0678">Repressor</keyword>
<keyword evidence="3" id="KW-0810">Translation regulation</keyword>
<dbReference type="STRING" id="1618332.UT15_C0006G0018"/>
<feature type="compositionally biased region" description="Basic and acidic residues" evidence="7">
    <location>
        <begin position="21"/>
        <end position="31"/>
    </location>
</feature>
<sequence length="294" mass="32160">MAKSKLDELLEASAEALEKGQDLGEIKADHHGKGKGKVKTQKEKVGEKVRQAKQKKDVEVKDVEEQEKKASVPADKQEAKSAEAKGEVREKQGKAKIRSKKYQVLYSLIDPKKKYEIVEALELVKKTSMTKFDGNVEVHIRLLGKSGKPEQVRGLLQYPHPTGKKIVAVLDDKTIEEIEKSGKADADIYLTTPAQMPKVAKLAKILGPKGKMPNPKAGTIVEDIEKAKAELAGGKVEYKTDTYGSVHQVIGKVSGKSEDLQENFKELISVLPIEKAVSITLCATMGPGVKVSIK</sequence>
<dbReference type="GO" id="GO:0005840">
    <property type="term" value="C:ribosome"/>
    <property type="evidence" value="ECO:0007669"/>
    <property type="project" value="UniProtKB-KW"/>
</dbReference>